<protein>
    <recommendedName>
        <fullName evidence="1">NadR/Ttd14 AAA domain-containing protein</fullName>
    </recommendedName>
</protein>
<dbReference type="HOGENOM" id="CLU_037796_0_0_10"/>
<evidence type="ECO:0000313" key="3">
    <source>
        <dbReference type="Proteomes" id="UP000005697"/>
    </source>
</evidence>
<dbReference type="AlphaFoldDB" id="F0F8U0"/>
<dbReference type="Proteomes" id="UP000005697">
    <property type="component" value="Unassembled WGS sequence"/>
</dbReference>
<dbReference type="Gene3D" id="2.40.320.10">
    <property type="entry name" value="Hypothetical Protein Pfu-838710-001"/>
    <property type="match status" value="1"/>
</dbReference>
<reference evidence="2 3" key="1">
    <citation type="submission" date="2011-01" db="EMBL/GenBank/DDBJ databases">
        <authorList>
            <person name="Muzny D."/>
            <person name="Qin X."/>
            <person name="Deng J."/>
            <person name="Jiang H."/>
            <person name="Liu Y."/>
            <person name="Qu J."/>
            <person name="Song X.-Z."/>
            <person name="Zhang L."/>
            <person name="Thornton R."/>
            <person name="Coyle M."/>
            <person name="Francisco L."/>
            <person name="Jackson L."/>
            <person name="Javaid M."/>
            <person name="Korchina V."/>
            <person name="Kovar C."/>
            <person name="Mata R."/>
            <person name="Mathew T."/>
            <person name="Ngo R."/>
            <person name="Nguyen L."/>
            <person name="Nguyen N."/>
            <person name="Okwuonu G."/>
            <person name="Ongeri F."/>
            <person name="Pham C."/>
            <person name="Simmons D."/>
            <person name="Wilczek-Boney K."/>
            <person name="Hale W."/>
            <person name="Jakkamsetti A."/>
            <person name="Pham P."/>
            <person name="Ruth R."/>
            <person name="San Lucas F."/>
            <person name="Warren J."/>
            <person name="Zhang J."/>
            <person name="Zhao Z."/>
            <person name="Zhou C."/>
            <person name="Zhu D."/>
            <person name="Lee S."/>
            <person name="Bess C."/>
            <person name="Blankenburg K."/>
            <person name="Forbes L."/>
            <person name="Fu Q."/>
            <person name="Gubbala S."/>
            <person name="Hirani K."/>
            <person name="Jayaseelan J.C."/>
            <person name="Lara F."/>
            <person name="Munidasa M."/>
            <person name="Palculict T."/>
            <person name="Patil S."/>
            <person name="Pu L.-L."/>
            <person name="Saada N."/>
            <person name="Tang L."/>
            <person name="Weissenberger G."/>
            <person name="Zhu Y."/>
            <person name="Hemphill L."/>
            <person name="Shang Y."/>
            <person name="Youmans B."/>
            <person name="Ayvaz T."/>
            <person name="Ross M."/>
            <person name="Santibanez J."/>
            <person name="Aqrawi P."/>
            <person name="Gross S."/>
            <person name="Joshi V."/>
            <person name="Fowler G."/>
            <person name="Nazareth L."/>
            <person name="Reid J."/>
            <person name="Worley K."/>
            <person name="Petrosino J."/>
            <person name="Highlander S."/>
            <person name="Gibbs R."/>
        </authorList>
    </citation>
    <scope>NUCLEOTIDE SEQUENCE [LARGE SCALE GENOMIC DNA]</scope>
    <source>
        <strain evidence="2 3">DSM 16608</strain>
    </source>
</reference>
<evidence type="ECO:0000313" key="2">
    <source>
        <dbReference type="EMBL" id="EGC19467.1"/>
    </source>
</evidence>
<keyword evidence="3" id="KW-1185">Reference proteome</keyword>
<gene>
    <name evidence="2" type="ORF">HMPREF9141_2007</name>
</gene>
<dbReference type="GO" id="GO:0070300">
    <property type="term" value="F:phosphatidic acid binding"/>
    <property type="evidence" value="ECO:0007669"/>
    <property type="project" value="TreeGrafter"/>
</dbReference>
<dbReference type="InterPro" id="IPR033469">
    <property type="entry name" value="CYTH-like_dom_sf"/>
</dbReference>
<name>F0F8U0_9BACT</name>
<dbReference type="InterPro" id="IPR027417">
    <property type="entry name" value="P-loop_NTPase"/>
</dbReference>
<dbReference type="Gene3D" id="3.40.50.300">
    <property type="entry name" value="P-loop containing nucleotide triphosphate hydrolases"/>
    <property type="match status" value="1"/>
</dbReference>
<proteinExistence type="predicted"/>
<sequence length="375" mass="43151">MLDKNPFHFRVEGIFQSVMKRIVLTGGPCAGKTTALVKVIEHFSSLGYKVFIIPEVPTLFSQAGMDYLTDNRAFFYEGEKATLETQLDLEDRFTRMAETIKTPTIIVCDRGTMDISAYMKPEMWEEITAAAGTSSEQLRARYDAVLHLVSAADGAEQFYTTANNAERTEGLELARELDKKVIQAWSEHPHLRVINNHENFDTKINRVLQEISNVLEIPQQVIEERKYIVRLTGEIPDAIESDIMQTYLTSEPRSEVRLRRRTLNGVSINVRTTKKTLPNNEQVVTERQIDNNLYESLMRQADPYRLSIHKVRKTFIWRGQFFELDTYLSPASGLQILETKGIVDHEDVNFPPFLEVLEDITGKTEYYNYNLALRK</sequence>
<dbReference type="SUPFAM" id="SSF52540">
    <property type="entry name" value="P-loop containing nucleoside triphosphate hydrolases"/>
    <property type="match status" value="1"/>
</dbReference>
<dbReference type="InterPro" id="IPR053227">
    <property type="entry name" value="TRPL-trafficking_regulator"/>
</dbReference>
<dbReference type="eggNOG" id="COG2954">
    <property type="taxonomic scope" value="Bacteria"/>
</dbReference>
<dbReference type="GO" id="GO:0005525">
    <property type="term" value="F:GTP binding"/>
    <property type="evidence" value="ECO:0007669"/>
    <property type="project" value="TreeGrafter"/>
</dbReference>
<accession>F0F8U0</accession>
<evidence type="ECO:0000259" key="1">
    <source>
        <dbReference type="Pfam" id="PF13521"/>
    </source>
</evidence>
<dbReference type="PANTHER" id="PTHR34932:SF1">
    <property type="entry name" value="TRPL TRANSLOCATION DEFECT PROTEIN 14"/>
    <property type="match status" value="1"/>
</dbReference>
<dbReference type="Pfam" id="PF13521">
    <property type="entry name" value="AAA_28"/>
    <property type="match status" value="1"/>
</dbReference>
<dbReference type="GO" id="GO:0035091">
    <property type="term" value="F:phosphatidylinositol binding"/>
    <property type="evidence" value="ECO:0007669"/>
    <property type="project" value="TreeGrafter"/>
</dbReference>
<feature type="domain" description="NadR/Ttd14 AAA" evidence="1">
    <location>
        <begin position="21"/>
        <end position="196"/>
    </location>
</feature>
<dbReference type="EMBL" id="AEWX01000027">
    <property type="protein sequence ID" value="EGC19467.1"/>
    <property type="molecule type" value="Genomic_DNA"/>
</dbReference>
<comment type="caution">
    <text evidence="2">The sequence shown here is derived from an EMBL/GenBank/DDBJ whole genome shotgun (WGS) entry which is preliminary data.</text>
</comment>
<dbReference type="STRING" id="888743.HMPREF9141_2007"/>
<dbReference type="InterPro" id="IPR038727">
    <property type="entry name" value="NadR/Ttd14_AAA_dom"/>
</dbReference>
<organism evidence="2 3">
    <name type="scientific">Prevotella multiformis DSM 16608</name>
    <dbReference type="NCBI Taxonomy" id="888743"/>
    <lineage>
        <taxon>Bacteria</taxon>
        <taxon>Pseudomonadati</taxon>
        <taxon>Bacteroidota</taxon>
        <taxon>Bacteroidia</taxon>
        <taxon>Bacteroidales</taxon>
        <taxon>Prevotellaceae</taxon>
        <taxon>Prevotella</taxon>
    </lineage>
</organism>
<dbReference type="PANTHER" id="PTHR34932">
    <property type="entry name" value="TRPL TRANSLOCATION DEFECT PROTEIN 14"/>
    <property type="match status" value="1"/>
</dbReference>
<dbReference type="SUPFAM" id="SSF55154">
    <property type="entry name" value="CYTH-like phosphatases"/>
    <property type="match status" value="1"/>
</dbReference>